<dbReference type="InterPro" id="IPR012310">
    <property type="entry name" value="DNA_ligase_ATP-dep_cent"/>
</dbReference>
<dbReference type="GO" id="GO:0003677">
    <property type="term" value="F:DNA binding"/>
    <property type="evidence" value="ECO:0007669"/>
    <property type="project" value="InterPro"/>
</dbReference>
<keyword evidence="5" id="KW-0539">Nucleus</keyword>
<reference evidence="9" key="1">
    <citation type="submission" date="2019-04" db="EMBL/GenBank/DDBJ databases">
        <authorList>
            <person name="Melise S."/>
            <person name="Noan J."/>
            <person name="Okalmin O."/>
        </authorList>
    </citation>
    <scope>NUCLEOTIDE SEQUENCE</scope>
    <source>
        <strain evidence="9">FN9</strain>
    </source>
</reference>
<feature type="region of interest" description="Disordered" evidence="6">
    <location>
        <begin position="793"/>
        <end position="862"/>
    </location>
</feature>
<evidence type="ECO:0000256" key="1">
    <source>
        <dbReference type="ARBA" id="ARBA00007572"/>
    </source>
</evidence>
<dbReference type="GO" id="GO:0005524">
    <property type="term" value="F:ATP binding"/>
    <property type="evidence" value="ECO:0007669"/>
    <property type="project" value="UniProtKB-KW"/>
</dbReference>
<dbReference type="EMBL" id="CAAKMV010000128">
    <property type="protein sequence ID" value="VIO57215.1"/>
    <property type="molecule type" value="Genomic_DNA"/>
</dbReference>
<dbReference type="InterPro" id="IPR036599">
    <property type="entry name" value="DNA_ligase_N_sf"/>
</dbReference>
<keyword evidence="2" id="KW-0436">Ligase</keyword>
<evidence type="ECO:0000256" key="6">
    <source>
        <dbReference type="SAM" id="MobiDB-lite"/>
    </source>
</evidence>
<name>A0A4E9ECV4_GIBZA</name>
<dbReference type="InterPro" id="IPR012308">
    <property type="entry name" value="DNA_ligase_ATP-dep_N"/>
</dbReference>
<dbReference type="GO" id="GO:0006297">
    <property type="term" value="P:nucleotide-excision repair, DNA gap filling"/>
    <property type="evidence" value="ECO:0007669"/>
    <property type="project" value="TreeGrafter"/>
</dbReference>
<evidence type="ECO:0000259" key="7">
    <source>
        <dbReference type="PROSITE" id="PS50160"/>
    </source>
</evidence>
<keyword evidence="3" id="KW-0547">Nucleotide-binding</keyword>
<dbReference type="InterPro" id="IPR029710">
    <property type="entry name" value="LIG4"/>
</dbReference>
<dbReference type="PROSITE" id="PS50160">
    <property type="entry name" value="DNA_LIGASE_A3"/>
    <property type="match status" value="1"/>
</dbReference>
<dbReference type="Gene3D" id="3.30.470.30">
    <property type="entry name" value="DNA ligase/mRNA capping enzyme"/>
    <property type="match status" value="1"/>
</dbReference>
<dbReference type="InterPro" id="IPR012340">
    <property type="entry name" value="NA-bd_OB-fold"/>
</dbReference>
<dbReference type="SUPFAM" id="SSF56091">
    <property type="entry name" value="DNA ligase/mRNA capping enzyme, catalytic domain"/>
    <property type="match status" value="1"/>
</dbReference>
<evidence type="ECO:0000256" key="5">
    <source>
        <dbReference type="ARBA" id="ARBA00023242"/>
    </source>
</evidence>
<proteinExistence type="inferred from homology"/>
<evidence type="ECO:0000313" key="9">
    <source>
        <dbReference type="EMBL" id="VIO57215.1"/>
    </source>
</evidence>
<organism evidence="9">
    <name type="scientific">Gibberella zeae</name>
    <name type="common">Wheat head blight fungus</name>
    <name type="synonym">Fusarium graminearum</name>
    <dbReference type="NCBI Taxonomy" id="5518"/>
    <lineage>
        <taxon>Eukaryota</taxon>
        <taxon>Fungi</taxon>
        <taxon>Dikarya</taxon>
        <taxon>Ascomycota</taxon>
        <taxon>Pezizomycotina</taxon>
        <taxon>Sordariomycetes</taxon>
        <taxon>Hypocreomycetidae</taxon>
        <taxon>Hypocreales</taxon>
        <taxon>Nectriaceae</taxon>
        <taxon>Fusarium</taxon>
    </lineage>
</organism>
<evidence type="ECO:0000256" key="3">
    <source>
        <dbReference type="ARBA" id="ARBA00022741"/>
    </source>
</evidence>
<dbReference type="CDD" id="cd08039">
    <property type="entry name" value="Adenylation_DNA_ligase_Fungal"/>
    <property type="match status" value="1"/>
</dbReference>
<dbReference type="GO" id="GO:0006303">
    <property type="term" value="P:double-strand break repair via nonhomologous end joining"/>
    <property type="evidence" value="ECO:0007669"/>
    <property type="project" value="TreeGrafter"/>
</dbReference>
<reference evidence="8" key="2">
    <citation type="submission" date="2021-03" db="EMBL/GenBank/DDBJ databases">
        <authorList>
            <person name="Alouane T."/>
            <person name="Langin T."/>
            <person name="Bonhomme L."/>
        </authorList>
    </citation>
    <scope>NUCLEOTIDE SEQUENCE</scope>
    <source>
        <strain evidence="8">MDC_Fg202</strain>
    </source>
</reference>
<evidence type="ECO:0000256" key="4">
    <source>
        <dbReference type="ARBA" id="ARBA00022840"/>
    </source>
</evidence>
<accession>A0A4E9ECV4</accession>
<dbReference type="Proteomes" id="UP000746612">
    <property type="component" value="Unassembled WGS sequence"/>
</dbReference>
<dbReference type="Pfam" id="PF01068">
    <property type="entry name" value="DNA_ligase_A_M"/>
    <property type="match status" value="1"/>
</dbReference>
<dbReference type="PANTHER" id="PTHR45997">
    <property type="entry name" value="DNA LIGASE 4"/>
    <property type="match status" value="1"/>
</dbReference>
<feature type="compositionally biased region" description="Polar residues" evidence="6">
    <location>
        <begin position="841"/>
        <end position="862"/>
    </location>
</feature>
<protein>
    <recommendedName>
        <fullName evidence="7">ATP-dependent DNA ligase family profile domain-containing protein</fullName>
    </recommendedName>
</protein>
<feature type="domain" description="ATP-dependent DNA ligase family profile" evidence="7">
    <location>
        <begin position="439"/>
        <end position="579"/>
    </location>
</feature>
<evidence type="ECO:0000256" key="2">
    <source>
        <dbReference type="ARBA" id="ARBA00022598"/>
    </source>
</evidence>
<dbReference type="EMBL" id="CAJPIJ010000164">
    <property type="protein sequence ID" value="CAG2000107.1"/>
    <property type="molecule type" value="Genomic_DNA"/>
</dbReference>
<comment type="similarity">
    <text evidence="1">Belongs to the ATP-dependent DNA ligase family.</text>
</comment>
<dbReference type="Gene3D" id="1.10.3260.10">
    <property type="entry name" value="DNA ligase, ATP-dependent, N-terminal domain"/>
    <property type="match status" value="1"/>
</dbReference>
<feature type="compositionally biased region" description="Low complexity" evidence="6">
    <location>
        <begin position="793"/>
        <end position="803"/>
    </location>
</feature>
<dbReference type="GO" id="GO:0006310">
    <property type="term" value="P:DNA recombination"/>
    <property type="evidence" value="ECO:0007669"/>
    <property type="project" value="InterPro"/>
</dbReference>
<dbReference type="Pfam" id="PF04675">
    <property type="entry name" value="DNA_ligase_A_N"/>
    <property type="match status" value="1"/>
</dbReference>
<dbReference type="PANTHER" id="PTHR45997:SF2">
    <property type="entry name" value="ATP DEPENDENT DNA LIGASE DOMAIN PROTEIN (AFU_ORTHOLOGUE AFUA_5G02430)"/>
    <property type="match status" value="1"/>
</dbReference>
<dbReference type="Gene3D" id="2.40.50.140">
    <property type="entry name" value="Nucleic acid-binding proteins"/>
    <property type="match status" value="1"/>
</dbReference>
<feature type="compositionally biased region" description="Polar residues" evidence="6">
    <location>
        <begin position="734"/>
        <end position="745"/>
    </location>
</feature>
<feature type="region of interest" description="Disordered" evidence="6">
    <location>
        <begin position="734"/>
        <end position="778"/>
    </location>
</feature>
<feature type="compositionally biased region" description="Low complexity" evidence="6">
    <location>
        <begin position="746"/>
        <end position="765"/>
    </location>
</feature>
<evidence type="ECO:0000313" key="8">
    <source>
        <dbReference type="EMBL" id="CAG2000107.1"/>
    </source>
</evidence>
<dbReference type="AlphaFoldDB" id="A0A4E9ECV4"/>
<gene>
    <name evidence="9" type="ORF">FUG_LOCUS244971</name>
    <name evidence="8" type="ORF">MDCFG202_LOCUS457117</name>
</gene>
<dbReference type="GO" id="GO:0032807">
    <property type="term" value="C:DNA ligase IV complex"/>
    <property type="evidence" value="ECO:0007669"/>
    <property type="project" value="TreeGrafter"/>
</dbReference>
<keyword evidence="4" id="KW-0067">ATP-binding</keyword>
<dbReference type="GO" id="GO:0003910">
    <property type="term" value="F:DNA ligase (ATP) activity"/>
    <property type="evidence" value="ECO:0007669"/>
    <property type="project" value="InterPro"/>
</dbReference>
<sequence length="1063" mass="119008">MKKRNQEDATHLSELLLGCMGGIALLVVELRSTTVLDRHPLTIQQNSEAVRQRCYTLSLTRKSCASIVIDWFDRHRNYVDAHDTSLSALLSTLLPDKRTDRVYCIQAPSLERIIGRACLLGASRIAELARYRQPGSGVDLADCVHRILTVTPNPGYSQRDLVTVEEIDELLHSLASKVSWSSPSIRASQASMTPANRTDVELMYRRLSAVEARWFTRLILKRYQPLVLDPHLIYRLCDPLLPCVLKVQDDFATAITTTQTLRRRLIPNSGRQTPREQIMGTVKPQLGIKIGRQPWIKGRSIKHCLDMGHGRMSVEEKIDGEYCQIHIDPNKGDRCIQIFSKSGKDSTEDRVALHGSVLNDTGPAQANITLRTIIESLKIGQPDARVTKGCILEGELVVYDDYQNKILPFHKIRKHVSRRGVFLNTDQDSLPGPQEHLMIIYYDIMLLDDQSLINLRHSERFKILSNLICCSKGWAELVPRQVVDFGQPLGVSALRKTFALTILARKEGLVLKPDEPYFDFKDQRRKFSSCCIKLKKEYIGNFGDVGDFAVVGAKYDSAKTISYRIPGLKWTHFYVGCLDNRESVRSWKAKPEFTIVNVVELNETLLREVVTYSNPEPVAPRDNEAIILKQAPGVEQGLPPTAIFTKPLVFDIKCFSFDRMGSTGFWSLRFPSVTKVHFDRDFTDTISFEQLQKLAKDATTAAALEDSQENLQWIAKLEAADPRGIAVDAASQLTVTTMPTPSPRKSTQNTTSTWSPTSPLTTRSPAGNIDSPCRDRVGRSSPLILSTAVATLPTPAAPLDSPTGQRAKQKRDPLIIQPAPPHKRPKLYTESPSKDKHPLDSATSSQPRQPLNGVNDNSRSQPVMITCASLSTSGSDSDENNAPGSAPCVDLATSVPSGNDLETDAELRRDIPVNNIVSTGTKGCIYANEECAFVKTDMLISPGLLNNPIAKTLLELHGIENPVENLDAWLEQKKSGKLRETGISSTKIFLLCQSDEKEATKSLFDKIQKVREWIPHRLQNWIHVYDWRVLQHVTVQEDDTVQPKDYDGFHTPWQRWRIGPGLI</sequence>